<dbReference type="InterPro" id="IPR001357">
    <property type="entry name" value="BRCT_dom"/>
</dbReference>
<dbReference type="VEuPathDB" id="AmoebaDB:NF0068930"/>
<keyword evidence="11 15" id="KW-0233">DNA recombination</keyword>
<evidence type="ECO:0000256" key="6">
    <source>
        <dbReference type="ARBA" id="ARBA00022737"/>
    </source>
</evidence>
<dbReference type="Gene3D" id="3.30.470.30">
    <property type="entry name" value="DNA ligase/mRNA capping enzyme"/>
    <property type="match status" value="1"/>
</dbReference>
<dbReference type="InterPro" id="IPR036599">
    <property type="entry name" value="DNA_ligase_N_sf"/>
</dbReference>
<dbReference type="Gene3D" id="2.40.50.140">
    <property type="entry name" value="Nucleic acid-binding proteins"/>
    <property type="match status" value="1"/>
</dbReference>
<keyword evidence="9 15" id="KW-0067">ATP-binding</keyword>
<dbReference type="OrthoDB" id="151490at2759"/>
<evidence type="ECO:0000256" key="2">
    <source>
        <dbReference type="ARBA" id="ARBA00004123"/>
    </source>
</evidence>
<feature type="domain" description="ATP-dependent DNA ligase family profile" evidence="18">
    <location>
        <begin position="470"/>
        <end position="602"/>
    </location>
</feature>
<organism evidence="20 21">
    <name type="scientific">Naegleria fowleri</name>
    <name type="common">Brain eating amoeba</name>
    <dbReference type="NCBI Taxonomy" id="5763"/>
    <lineage>
        <taxon>Eukaryota</taxon>
        <taxon>Discoba</taxon>
        <taxon>Heterolobosea</taxon>
        <taxon>Tetramitia</taxon>
        <taxon>Eutetramitia</taxon>
        <taxon>Vahlkampfiidae</taxon>
        <taxon>Naegleria</taxon>
    </lineage>
</organism>
<dbReference type="InterPro" id="IPR012340">
    <property type="entry name" value="NA-bd_OB-fold"/>
</dbReference>
<dbReference type="EC" id="6.5.1.1" evidence="15"/>
<feature type="domain" description="BRCT" evidence="19">
    <location>
        <begin position="812"/>
        <end position="911"/>
    </location>
</feature>
<sequence>MLRLNQAEVGNAQEREDEGLNWFEFDNDDDEMKDDAPTTHHSKPPVNIHHHHQQQITSSDSVEDASCPSAVVAMMNDSRIDVFMMRDHYGDGDDDDDDVGENEATTRKGSNKSLESRSSVATSAAVASSSSDLNKDLPSYPPPVFDPSLPSCCTSFSTLCKCFEKLSSATNHKQKSEILDTIFTKCRKDLFQFMRLLLPQLDRERMTYGLKESKIAKYYIEILALPQTCEDALRLKKWKDPSKGTGNSFSDICFQVLQKRGWTSSSNLTVFHVNEKLSLLASCNDNDKKKKILLDLLKNTSCFEQKWILRIILKDLRIGIQLTTIFKQFHPHALELFNSCTDLREVITKCLDPKFTSTVELRVFTMFTPMLASLLTPAKLTAELPKDDFVIEPKYDGERILVHKKESEVKFFTRKGIDYTNIYGPKFASLIVKNVKAKICILDGEFLIWNRELEAFKEFGHNRTHALSDTSESNEQFCYMIFDLVYLKDRDITQYPLQKRRAYLESIINPVSHVLEIVPQKPVTSEKEVYEQLDQAILNRDEGIMLKGLSGTYVPGERKWMKLKPDSVDGMGETLDLIIIGGFYGTKFKRKSVSHFLLAVATKSKHSFSKSDGFENLDYELMVNDENQVFHSFCKVGSGYTSSELLALQKELEPHWKPFDKTKLPKFYGSWVPGAGELPDVYIEPKNSKILEIKGYSFQDSTKFKTGITLRFPRVVSIRNDKDWNDCLDLPGLEEMVELSRNGTNKRKAASMDSVISHNDVKKQKRKKNTTTTTIQNSDGTATEVASSSAKNRRPTAAVSQFFDHDMSKLEKTSNIFKGMQFVVFNGDENFSKYEIEKLIVSNGGSKVQNPNDHENQHLIAANTNNITVKNWITSSKAKKNPLGDRDIIHYKWIIDSVSQSSIQRLHPGYMIYTSERTQYSFKEQMDEFQDEYLFDATEESIKVSLQLTKNSPEFMMADSPIIETINTRYNIKTSTSFFKGVRAYIDKFVKIGDASSGVVLLGMETLEVFISLYGGSLSERLDSSVTHIVYDEDDTSRLKTLKRVATKEGLFLVPRTWIMSCVQAKKLQAIPSTNG</sequence>
<evidence type="ECO:0000256" key="11">
    <source>
        <dbReference type="ARBA" id="ARBA00023172"/>
    </source>
</evidence>
<dbReference type="Pfam" id="PF04679">
    <property type="entry name" value="DNA_ligase_A_C"/>
    <property type="match status" value="1"/>
</dbReference>
<dbReference type="GO" id="GO:0003677">
    <property type="term" value="F:DNA binding"/>
    <property type="evidence" value="ECO:0007669"/>
    <property type="project" value="InterPro"/>
</dbReference>
<evidence type="ECO:0000256" key="1">
    <source>
        <dbReference type="ARBA" id="ARBA00001946"/>
    </source>
</evidence>
<keyword evidence="13" id="KW-0539">Nucleus</keyword>
<dbReference type="GO" id="GO:0032807">
    <property type="term" value="C:DNA ligase IV complex"/>
    <property type="evidence" value="ECO:0007669"/>
    <property type="project" value="TreeGrafter"/>
</dbReference>
<dbReference type="GO" id="GO:0003910">
    <property type="term" value="F:DNA ligase (ATP) activity"/>
    <property type="evidence" value="ECO:0007669"/>
    <property type="project" value="UniProtKB-EC"/>
</dbReference>
<dbReference type="GO" id="GO:0006303">
    <property type="term" value="P:double-strand break repair via nonhomologous end joining"/>
    <property type="evidence" value="ECO:0007669"/>
    <property type="project" value="TreeGrafter"/>
</dbReference>
<evidence type="ECO:0000256" key="5">
    <source>
        <dbReference type="ARBA" id="ARBA00022723"/>
    </source>
</evidence>
<dbReference type="GO" id="GO:0006310">
    <property type="term" value="P:DNA recombination"/>
    <property type="evidence" value="ECO:0007669"/>
    <property type="project" value="UniProtKB-KW"/>
</dbReference>
<protein>
    <recommendedName>
        <fullName evidence="15">DNA ligase</fullName>
        <ecNumber evidence="15">6.5.1.1</ecNumber>
    </recommendedName>
</protein>
<dbReference type="InterPro" id="IPR036420">
    <property type="entry name" value="BRCT_dom_sf"/>
</dbReference>
<evidence type="ECO:0000256" key="13">
    <source>
        <dbReference type="ARBA" id="ARBA00023242"/>
    </source>
</evidence>
<keyword evidence="4 15" id="KW-0436">Ligase</keyword>
<feature type="compositionally biased region" description="Low complexity" evidence="17">
    <location>
        <begin position="116"/>
        <end position="131"/>
    </location>
</feature>
<evidence type="ECO:0000259" key="19">
    <source>
        <dbReference type="PROSITE" id="PS50172"/>
    </source>
</evidence>
<dbReference type="GO" id="GO:0005524">
    <property type="term" value="F:ATP binding"/>
    <property type="evidence" value="ECO:0007669"/>
    <property type="project" value="UniProtKB-KW"/>
</dbReference>
<name>A0A6A5C4A5_NAEFO</name>
<dbReference type="PROSITE" id="PS50172">
    <property type="entry name" value="BRCT"/>
    <property type="match status" value="2"/>
</dbReference>
<comment type="catalytic activity">
    <reaction evidence="14 15">
        <text>ATP + (deoxyribonucleotide)n-3'-hydroxyl + 5'-phospho-(deoxyribonucleotide)m = (deoxyribonucleotide)n+m + AMP + diphosphate.</text>
        <dbReference type="EC" id="6.5.1.1"/>
    </reaction>
</comment>
<dbReference type="InterPro" id="IPR012310">
    <property type="entry name" value="DNA_ligase_ATP-dep_cent"/>
</dbReference>
<dbReference type="InterPro" id="IPR044125">
    <property type="entry name" value="Adenylation_DNA_ligase_IV"/>
</dbReference>
<dbReference type="Pfam" id="PF04675">
    <property type="entry name" value="DNA_ligase_A_N"/>
    <property type="match status" value="1"/>
</dbReference>
<evidence type="ECO:0000256" key="12">
    <source>
        <dbReference type="ARBA" id="ARBA00023204"/>
    </source>
</evidence>
<evidence type="ECO:0000256" key="9">
    <source>
        <dbReference type="ARBA" id="ARBA00022840"/>
    </source>
</evidence>
<feature type="region of interest" description="Disordered" evidence="17">
    <location>
        <begin position="91"/>
        <end position="134"/>
    </location>
</feature>
<dbReference type="OMA" id="EGIMIKH"/>
<feature type="compositionally biased region" description="Polar residues" evidence="17">
    <location>
        <begin position="775"/>
        <end position="790"/>
    </location>
</feature>
<dbReference type="Pfam" id="PF16589">
    <property type="entry name" value="BRCT_2"/>
    <property type="match status" value="1"/>
</dbReference>
<dbReference type="SUPFAM" id="SSF50249">
    <property type="entry name" value="Nucleic acid-binding proteins"/>
    <property type="match status" value="1"/>
</dbReference>
<keyword evidence="8 15" id="KW-0227">DNA damage</keyword>
<keyword evidence="21" id="KW-1185">Reference proteome</keyword>
<dbReference type="InterPro" id="IPR000977">
    <property type="entry name" value="DNA_ligase_ATP-dep"/>
</dbReference>
<feature type="compositionally biased region" description="Basic residues" evidence="17">
    <location>
        <begin position="40"/>
        <end position="53"/>
    </location>
</feature>
<evidence type="ECO:0000256" key="14">
    <source>
        <dbReference type="ARBA" id="ARBA00034003"/>
    </source>
</evidence>
<dbReference type="InterPro" id="IPR012308">
    <property type="entry name" value="DNA_ligase_ATP-dep_N"/>
</dbReference>
<dbReference type="PROSITE" id="PS00697">
    <property type="entry name" value="DNA_LIGASE_A1"/>
    <property type="match status" value="1"/>
</dbReference>
<evidence type="ECO:0000256" key="3">
    <source>
        <dbReference type="ARBA" id="ARBA00007572"/>
    </source>
</evidence>
<dbReference type="Gene3D" id="1.10.3260.10">
    <property type="entry name" value="DNA ligase, ATP-dependent, N-terminal domain"/>
    <property type="match status" value="1"/>
</dbReference>
<comment type="cofactor">
    <cofactor evidence="1">
        <name>Mg(2+)</name>
        <dbReference type="ChEBI" id="CHEBI:18420"/>
    </cofactor>
</comment>
<dbReference type="SUPFAM" id="SSF117018">
    <property type="entry name" value="ATP-dependent DNA ligase DNA-binding domain"/>
    <property type="match status" value="1"/>
</dbReference>
<dbReference type="CDD" id="cd07903">
    <property type="entry name" value="Adenylation_DNA_ligase_IV"/>
    <property type="match status" value="1"/>
</dbReference>
<dbReference type="Proteomes" id="UP000444721">
    <property type="component" value="Unassembled WGS sequence"/>
</dbReference>
<dbReference type="AlphaFoldDB" id="A0A6A5C4A5"/>
<dbReference type="SMART" id="SM00292">
    <property type="entry name" value="BRCT"/>
    <property type="match status" value="2"/>
</dbReference>
<evidence type="ECO:0000313" key="21">
    <source>
        <dbReference type="Proteomes" id="UP000444721"/>
    </source>
</evidence>
<feature type="region of interest" description="Disordered" evidence="17">
    <location>
        <begin position="1"/>
        <end position="64"/>
    </location>
</feature>
<comment type="subcellular location">
    <subcellularLocation>
        <location evidence="2">Nucleus</location>
    </subcellularLocation>
</comment>
<dbReference type="GeneID" id="68119779"/>
<dbReference type="InterPro" id="IPR029710">
    <property type="entry name" value="LIG4"/>
</dbReference>
<accession>A0A6A5C4A5</accession>
<proteinExistence type="inferred from homology"/>
<evidence type="ECO:0000256" key="8">
    <source>
        <dbReference type="ARBA" id="ARBA00022763"/>
    </source>
</evidence>
<reference evidence="20 21" key="1">
    <citation type="journal article" date="2019" name="Sci. Rep.">
        <title>Nanopore sequencing improves the draft genome of the human pathogenic amoeba Naegleria fowleri.</title>
        <authorList>
            <person name="Liechti N."/>
            <person name="Schurch N."/>
            <person name="Bruggmann R."/>
            <person name="Wittwer M."/>
        </authorList>
    </citation>
    <scope>NUCLEOTIDE SEQUENCE [LARGE SCALE GENOMIC DNA]</scope>
    <source>
        <strain evidence="20 21">ATCC 30894</strain>
    </source>
</reference>
<dbReference type="GO" id="GO:0046872">
    <property type="term" value="F:metal ion binding"/>
    <property type="evidence" value="ECO:0007669"/>
    <property type="project" value="UniProtKB-KW"/>
</dbReference>
<gene>
    <name evidence="20" type="ORF">FDP41_012564</name>
</gene>
<dbReference type="VEuPathDB" id="AmoebaDB:FDP41_012564"/>
<evidence type="ECO:0000256" key="10">
    <source>
        <dbReference type="ARBA" id="ARBA00022842"/>
    </source>
</evidence>
<dbReference type="PROSITE" id="PS50160">
    <property type="entry name" value="DNA_LIGASE_A3"/>
    <property type="match status" value="1"/>
</dbReference>
<comment type="similarity">
    <text evidence="3 16">Belongs to the ATP-dependent DNA ligase family.</text>
</comment>
<dbReference type="RefSeq" id="XP_044566017.1">
    <property type="nucleotide sequence ID" value="XM_044703097.1"/>
</dbReference>
<evidence type="ECO:0000313" key="20">
    <source>
        <dbReference type="EMBL" id="KAF0981304.1"/>
    </source>
</evidence>
<comment type="caution">
    <text evidence="20">The sequence shown here is derived from an EMBL/GenBank/DDBJ whole genome shotgun (WGS) entry which is preliminary data.</text>
</comment>
<dbReference type="NCBIfam" id="TIGR00574">
    <property type="entry name" value="dnl1"/>
    <property type="match status" value="1"/>
</dbReference>
<keyword evidence="10" id="KW-0460">Magnesium</keyword>
<feature type="domain" description="BRCT" evidence="19">
    <location>
        <begin position="974"/>
        <end position="1068"/>
    </location>
</feature>
<dbReference type="InterPro" id="IPR016059">
    <property type="entry name" value="DNA_ligase_ATP-dep_CS"/>
</dbReference>
<dbReference type="EMBL" id="VFQX01000015">
    <property type="protein sequence ID" value="KAF0981304.1"/>
    <property type="molecule type" value="Genomic_DNA"/>
</dbReference>
<evidence type="ECO:0000256" key="15">
    <source>
        <dbReference type="RuleBase" id="RU000617"/>
    </source>
</evidence>
<evidence type="ECO:0000256" key="16">
    <source>
        <dbReference type="RuleBase" id="RU004196"/>
    </source>
</evidence>
<keyword evidence="12 15" id="KW-0234">DNA repair</keyword>
<dbReference type="Pfam" id="PF01068">
    <property type="entry name" value="DNA_ligase_A_M"/>
    <property type="match status" value="1"/>
</dbReference>
<dbReference type="GO" id="GO:0071897">
    <property type="term" value="P:DNA biosynthetic process"/>
    <property type="evidence" value="ECO:0007669"/>
    <property type="project" value="InterPro"/>
</dbReference>
<dbReference type="CDD" id="cd07968">
    <property type="entry name" value="OBF_DNA_ligase_IV"/>
    <property type="match status" value="1"/>
</dbReference>
<feature type="compositionally biased region" description="Acidic residues" evidence="17">
    <location>
        <begin position="92"/>
        <end position="101"/>
    </location>
</feature>
<dbReference type="PANTHER" id="PTHR45997:SF1">
    <property type="entry name" value="DNA LIGASE 4"/>
    <property type="match status" value="1"/>
</dbReference>
<keyword evidence="7 15" id="KW-0547">Nucleotide-binding</keyword>
<feature type="compositionally biased region" description="Acidic residues" evidence="17">
    <location>
        <begin position="15"/>
        <end position="33"/>
    </location>
</feature>
<dbReference type="SUPFAM" id="SSF56091">
    <property type="entry name" value="DNA ligase/mRNA capping enzyme, catalytic domain"/>
    <property type="match status" value="1"/>
</dbReference>
<dbReference type="SUPFAM" id="SSF52113">
    <property type="entry name" value="BRCT domain"/>
    <property type="match status" value="2"/>
</dbReference>
<evidence type="ECO:0000256" key="17">
    <source>
        <dbReference type="SAM" id="MobiDB-lite"/>
    </source>
</evidence>
<dbReference type="Gene3D" id="3.40.50.10190">
    <property type="entry name" value="BRCT domain"/>
    <property type="match status" value="2"/>
</dbReference>
<dbReference type="GO" id="GO:0006297">
    <property type="term" value="P:nucleotide-excision repair, DNA gap filling"/>
    <property type="evidence" value="ECO:0007669"/>
    <property type="project" value="TreeGrafter"/>
</dbReference>
<dbReference type="InterPro" id="IPR012309">
    <property type="entry name" value="DNA_ligase_ATP-dep_C"/>
</dbReference>
<dbReference type="PANTHER" id="PTHR45997">
    <property type="entry name" value="DNA LIGASE 4"/>
    <property type="match status" value="1"/>
</dbReference>
<evidence type="ECO:0000256" key="7">
    <source>
        <dbReference type="ARBA" id="ARBA00022741"/>
    </source>
</evidence>
<feature type="region of interest" description="Disordered" evidence="17">
    <location>
        <begin position="748"/>
        <end position="791"/>
    </location>
</feature>
<evidence type="ECO:0000259" key="18">
    <source>
        <dbReference type="PROSITE" id="PS50160"/>
    </source>
</evidence>
<dbReference type="VEuPathDB" id="AmoebaDB:NfTy_023990"/>
<evidence type="ECO:0000256" key="4">
    <source>
        <dbReference type="ARBA" id="ARBA00022598"/>
    </source>
</evidence>
<keyword evidence="6" id="KW-0677">Repeat</keyword>
<keyword evidence="5" id="KW-0479">Metal-binding</keyword>